<accession>A0A1H6FLK8</accession>
<evidence type="ECO:0000256" key="1">
    <source>
        <dbReference type="SAM" id="Phobius"/>
    </source>
</evidence>
<proteinExistence type="predicted"/>
<keyword evidence="1" id="KW-0812">Transmembrane</keyword>
<dbReference type="AlphaFoldDB" id="A0A1H6FLK8"/>
<protein>
    <submittedName>
        <fullName evidence="2">LexA-binding, inner membrane-associated putative hydrolase</fullName>
    </submittedName>
</protein>
<reference evidence="3" key="1">
    <citation type="submission" date="2016-10" db="EMBL/GenBank/DDBJ databases">
        <authorList>
            <person name="Varghese N."/>
            <person name="Submissions S."/>
        </authorList>
    </citation>
    <scope>NUCLEOTIDE SEQUENCE [LARGE SCALE GENOMIC DNA]</scope>
    <source>
        <strain evidence="3">CGMCC 1.8981</strain>
    </source>
</reference>
<keyword evidence="3" id="KW-1185">Reference proteome</keyword>
<dbReference type="InterPro" id="IPR007404">
    <property type="entry name" value="YdjM-like"/>
</dbReference>
<keyword evidence="2" id="KW-0378">Hydrolase</keyword>
<sequence length="192" mass="21227">MWPWEHLAAAYVLYSIVSRIVLRRPPKAWDTLAVVIGSQLPDLIDKPLAWSLGITETGYSIGHSIFFATAVCFVVFLVASRYGERVLAGAFTLAYVSHLATDVYDPLRPNPTVEPRVVLWPLESPPADDHGGLLDHFGVYFLQYVDEILAGGLTPPVVMQLFLGGAVVALWIVDGAPIAADAWRWLRTQRQT</sequence>
<evidence type="ECO:0000313" key="2">
    <source>
        <dbReference type="EMBL" id="SEH11736.1"/>
    </source>
</evidence>
<organism evidence="2 3">
    <name type="scientific">Natronorubrum sediminis</name>
    <dbReference type="NCBI Taxonomy" id="640943"/>
    <lineage>
        <taxon>Archaea</taxon>
        <taxon>Methanobacteriati</taxon>
        <taxon>Methanobacteriota</taxon>
        <taxon>Stenosarchaea group</taxon>
        <taxon>Halobacteria</taxon>
        <taxon>Halobacteriales</taxon>
        <taxon>Natrialbaceae</taxon>
        <taxon>Natronorubrum</taxon>
    </lineage>
</organism>
<dbReference type="EMBL" id="FNWL01000001">
    <property type="protein sequence ID" value="SEH11736.1"/>
    <property type="molecule type" value="Genomic_DNA"/>
</dbReference>
<dbReference type="OrthoDB" id="200338at2157"/>
<feature type="transmembrane region" description="Helical" evidence="1">
    <location>
        <begin position="86"/>
        <end position="104"/>
    </location>
</feature>
<dbReference type="GO" id="GO:0016787">
    <property type="term" value="F:hydrolase activity"/>
    <property type="evidence" value="ECO:0007669"/>
    <property type="project" value="UniProtKB-KW"/>
</dbReference>
<feature type="transmembrane region" description="Helical" evidence="1">
    <location>
        <begin position="157"/>
        <end position="180"/>
    </location>
</feature>
<dbReference type="RefSeq" id="WP_090504632.1">
    <property type="nucleotide sequence ID" value="NZ_FNWL01000001.1"/>
</dbReference>
<dbReference type="Proteomes" id="UP000199112">
    <property type="component" value="Unassembled WGS sequence"/>
</dbReference>
<keyword evidence="1" id="KW-1133">Transmembrane helix</keyword>
<evidence type="ECO:0000313" key="3">
    <source>
        <dbReference type="Proteomes" id="UP000199112"/>
    </source>
</evidence>
<name>A0A1H6FLK8_9EURY</name>
<dbReference type="Pfam" id="PF04307">
    <property type="entry name" value="YdjM"/>
    <property type="match status" value="1"/>
</dbReference>
<feature type="transmembrane region" description="Helical" evidence="1">
    <location>
        <begin position="60"/>
        <end position="79"/>
    </location>
</feature>
<gene>
    <name evidence="2" type="ORF">SAMN04487967_0489</name>
</gene>
<keyword evidence="1" id="KW-0472">Membrane</keyword>